<name>A0ABT5UGL3_9GAMM</name>
<evidence type="ECO:0000313" key="2">
    <source>
        <dbReference type="EMBL" id="MDE1465136.1"/>
    </source>
</evidence>
<feature type="domain" description="Rhodanese" evidence="1">
    <location>
        <begin position="53"/>
        <end position="149"/>
    </location>
</feature>
<dbReference type="PROSITE" id="PS50206">
    <property type="entry name" value="RHODANESE_3"/>
    <property type="match status" value="1"/>
</dbReference>
<dbReference type="SUPFAM" id="SSF52821">
    <property type="entry name" value="Rhodanese/Cell cycle control phosphatase"/>
    <property type="match status" value="2"/>
</dbReference>
<dbReference type="PANTHER" id="PTHR43031">
    <property type="entry name" value="FAD-DEPENDENT OXIDOREDUCTASE"/>
    <property type="match status" value="1"/>
</dbReference>
<reference evidence="2 3" key="1">
    <citation type="submission" date="2022-11" db="EMBL/GenBank/DDBJ databases">
        <title>Spartinivicinus poritis sp. nov., isolated from scleractinian coral Porites lutea.</title>
        <authorList>
            <person name="Zhang G."/>
            <person name="Cai L."/>
            <person name="Wei Q."/>
        </authorList>
    </citation>
    <scope>NUCLEOTIDE SEQUENCE [LARGE SCALE GENOMIC DNA]</scope>
    <source>
        <strain evidence="2 3">A2-2</strain>
    </source>
</reference>
<gene>
    <name evidence="2" type="ORF">ORQ98_24545</name>
</gene>
<proteinExistence type="predicted"/>
<evidence type="ECO:0000313" key="3">
    <source>
        <dbReference type="Proteomes" id="UP001528823"/>
    </source>
</evidence>
<evidence type="ECO:0000259" key="1">
    <source>
        <dbReference type="PROSITE" id="PS50206"/>
    </source>
</evidence>
<dbReference type="CDD" id="cd00158">
    <property type="entry name" value="RHOD"/>
    <property type="match status" value="2"/>
</dbReference>
<protein>
    <submittedName>
        <fullName evidence="2">Rhodanese-like domain-containing protein</fullName>
    </submittedName>
</protein>
<keyword evidence="3" id="KW-1185">Reference proteome</keyword>
<dbReference type="Proteomes" id="UP001528823">
    <property type="component" value="Unassembled WGS sequence"/>
</dbReference>
<sequence length="262" mass="30966">MLKITKRRLLQLLISLLLVNFLFIKYLHADNTFPHRSSYPNVKTIELDELYHKNKQCLVIDVRSKIEYDVIHISDSINISLSKINFSTLVENAHKKQNKACIVFYCNGHTCKKSYKAAQKMSHSKLYNLVRSFDAGIFSWANKYNNQTILLGKVLTDKSKLINKQEYEQHLVTKAEINDTFNTIDIRDHFQRKEEKIPLKALKRIPLTRIRPLLKRHLIKDENLLFIDKVGKQNRWLHYYLKEYGYKNYVFLKGGSTTFNKN</sequence>
<dbReference type="Gene3D" id="3.40.250.10">
    <property type="entry name" value="Rhodanese-like domain"/>
    <property type="match status" value="2"/>
</dbReference>
<dbReference type="InterPro" id="IPR001763">
    <property type="entry name" value="Rhodanese-like_dom"/>
</dbReference>
<dbReference type="InterPro" id="IPR050229">
    <property type="entry name" value="GlpE_sulfurtransferase"/>
</dbReference>
<dbReference type="PANTHER" id="PTHR43031:SF1">
    <property type="entry name" value="PYRIDINE NUCLEOTIDE-DISULPHIDE OXIDOREDUCTASE"/>
    <property type="match status" value="1"/>
</dbReference>
<comment type="caution">
    <text evidence="2">The sequence shown here is derived from an EMBL/GenBank/DDBJ whole genome shotgun (WGS) entry which is preliminary data.</text>
</comment>
<dbReference type="Pfam" id="PF00581">
    <property type="entry name" value="Rhodanese"/>
    <property type="match status" value="1"/>
</dbReference>
<dbReference type="SMART" id="SM00450">
    <property type="entry name" value="RHOD"/>
    <property type="match status" value="1"/>
</dbReference>
<dbReference type="InterPro" id="IPR036873">
    <property type="entry name" value="Rhodanese-like_dom_sf"/>
</dbReference>
<organism evidence="2 3">
    <name type="scientific">Spartinivicinus poritis</name>
    <dbReference type="NCBI Taxonomy" id="2994640"/>
    <lineage>
        <taxon>Bacteria</taxon>
        <taxon>Pseudomonadati</taxon>
        <taxon>Pseudomonadota</taxon>
        <taxon>Gammaproteobacteria</taxon>
        <taxon>Oceanospirillales</taxon>
        <taxon>Zooshikellaceae</taxon>
        <taxon>Spartinivicinus</taxon>
    </lineage>
</organism>
<dbReference type="EMBL" id="JAPMOU010000052">
    <property type="protein sequence ID" value="MDE1465136.1"/>
    <property type="molecule type" value="Genomic_DNA"/>
</dbReference>
<dbReference type="RefSeq" id="WP_274691447.1">
    <property type="nucleotide sequence ID" value="NZ_JAPMOU010000052.1"/>
</dbReference>
<accession>A0ABT5UGL3</accession>